<feature type="region of interest" description="Disordered" evidence="6">
    <location>
        <begin position="200"/>
        <end position="302"/>
    </location>
</feature>
<dbReference type="InterPro" id="IPR036855">
    <property type="entry name" value="Znf_CCCH_sf"/>
</dbReference>
<dbReference type="STRING" id="3821.A0A151TIM6"/>
<dbReference type="SUPFAM" id="SSF90229">
    <property type="entry name" value="CCCH zinc finger"/>
    <property type="match status" value="1"/>
</dbReference>
<evidence type="ECO:0000256" key="1">
    <source>
        <dbReference type="ARBA" id="ARBA00022723"/>
    </source>
</evidence>
<gene>
    <name evidence="8" type="ORF">KK1_013190</name>
</gene>
<keyword evidence="1 5" id="KW-0479">Metal-binding</keyword>
<feature type="zinc finger region" description="C3H1-type" evidence="5">
    <location>
        <begin position="321"/>
        <end position="349"/>
    </location>
</feature>
<dbReference type="EMBL" id="CM003608">
    <property type="protein sequence ID" value="KYP66879.1"/>
    <property type="molecule type" value="Genomic_DNA"/>
</dbReference>
<dbReference type="GO" id="GO:0008270">
    <property type="term" value="F:zinc ion binding"/>
    <property type="evidence" value="ECO:0007669"/>
    <property type="project" value="UniProtKB-KW"/>
</dbReference>
<organism evidence="8 9">
    <name type="scientific">Cajanus cajan</name>
    <name type="common">Pigeon pea</name>
    <name type="synonym">Cajanus indicus</name>
    <dbReference type="NCBI Taxonomy" id="3821"/>
    <lineage>
        <taxon>Eukaryota</taxon>
        <taxon>Viridiplantae</taxon>
        <taxon>Streptophyta</taxon>
        <taxon>Embryophyta</taxon>
        <taxon>Tracheophyta</taxon>
        <taxon>Spermatophyta</taxon>
        <taxon>Magnoliopsida</taxon>
        <taxon>eudicotyledons</taxon>
        <taxon>Gunneridae</taxon>
        <taxon>Pentapetalae</taxon>
        <taxon>rosids</taxon>
        <taxon>fabids</taxon>
        <taxon>Fabales</taxon>
        <taxon>Fabaceae</taxon>
        <taxon>Papilionoideae</taxon>
        <taxon>50 kb inversion clade</taxon>
        <taxon>NPAAA clade</taxon>
        <taxon>indigoferoid/millettioid clade</taxon>
        <taxon>Phaseoleae</taxon>
        <taxon>Cajanus</taxon>
    </lineage>
</organism>
<dbReference type="Gramene" id="C.cajan_12798.t">
    <property type="protein sequence ID" value="C.cajan_12798.t"/>
    <property type="gene ID" value="C.cajan_12798"/>
</dbReference>
<reference evidence="8 9" key="1">
    <citation type="journal article" date="2012" name="Nat. Biotechnol.">
        <title>Draft genome sequence of pigeonpea (Cajanus cajan), an orphan legume crop of resource-poor farmers.</title>
        <authorList>
            <person name="Varshney R.K."/>
            <person name="Chen W."/>
            <person name="Li Y."/>
            <person name="Bharti A.K."/>
            <person name="Saxena R.K."/>
            <person name="Schlueter J.A."/>
            <person name="Donoghue M.T."/>
            <person name="Azam S."/>
            <person name="Fan G."/>
            <person name="Whaley A.M."/>
            <person name="Farmer A.D."/>
            <person name="Sheridan J."/>
            <person name="Iwata A."/>
            <person name="Tuteja R."/>
            <person name="Penmetsa R.V."/>
            <person name="Wu W."/>
            <person name="Upadhyaya H.D."/>
            <person name="Yang S.P."/>
            <person name="Shah T."/>
            <person name="Saxena K.B."/>
            <person name="Michael T."/>
            <person name="McCombie W.R."/>
            <person name="Yang B."/>
            <person name="Zhang G."/>
            <person name="Yang H."/>
            <person name="Wang J."/>
            <person name="Spillane C."/>
            <person name="Cook D.R."/>
            <person name="May G.D."/>
            <person name="Xu X."/>
            <person name="Jackson S.A."/>
        </authorList>
    </citation>
    <scope>NUCLEOTIDE SEQUENCE [LARGE SCALE GENOMIC DNA]</scope>
    <source>
        <strain evidence="9">cv. Asha</strain>
    </source>
</reference>
<proteinExistence type="predicted"/>
<evidence type="ECO:0000313" key="8">
    <source>
        <dbReference type="EMBL" id="KYP66879.1"/>
    </source>
</evidence>
<dbReference type="PROSITE" id="PS50103">
    <property type="entry name" value="ZF_C3H1"/>
    <property type="match status" value="1"/>
</dbReference>
<evidence type="ECO:0000256" key="5">
    <source>
        <dbReference type="PROSITE-ProRule" id="PRU00723"/>
    </source>
</evidence>
<evidence type="ECO:0000256" key="6">
    <source>
        <dbReference type="SAM" id="MobiDB-lite"/>
    </source>
</evidence>
<keyword evidence="9" id="KW-1185">Reference proteome</keyword>
<evidence type="ECO:0000313" key="9">
    <source>
        <dbReference type="Proteomes" id="UP000075243"/>
    </source>
</evidence>
<keyword evidence="3 5" id="KW-0862">Zinc</keyword>
<dbReference type="GO" id="GO:0003677">
    <property type="term" value="F:DNA binding"/>
    <property type="evidence" value="ECO:0007669"/>
    <property type="project" value="UniProtKB-KW"/>
</dbReference>
<feature type="compositionally biased region" description="Pro residues" evidence="6">
    <location>
        <begin position="254"/>
        <end position="264"/>
    </location>
</feature>
<evidence type="ECO:0000256" key="3">
    <source>
        <dbReference type="ARBA" id="ARBA00022833"/>
    </source>
</evidence>
<keyword evidence="2 5" id="KW-0863">Zinc-finger</keyword>
<accession>A0A151TIM6</accession>
<protein>
    <submittedName>
        <fullName evidence="8">Zinc finger CCCH domain-containing protein 6</fullName>
    </submittedName>
</protein>
<feature type="compositionally biased region" description="Low complexity" evidence="6">
    <location>
        <begin position="219"/>
        <end position="250"/>
    </location>
</feature>
<dbReference type="AlphaFoldDB" id="A0A151TIM6"/>
<feature type="compositionally biased region" description="Basic and acidic residues" evidence="6">
    <location>
        <begin position="274"/>
        <end position="302"/>
    </location>
</feature>
<dbReference type="Proteomes" id="UP000075243">
    <property type="component" value="Chromosome 6"/>
</dbReference>
<dbReference type="PANTHER" id="PTHR33400:SF9">
    <property type="entry name" value="C3H1-TYPE DOMAIN-CONTAINING PROTEIN"/>
    <property type="match status" value="1"/>
</dbReference>
<feature type="compositionally biased region" description="Polar residues" evidence="6">
    <location>
        <begin position="200"/>
        <end position="212"/>
    </location>
</feature>
<feature type="domain" description="C3H1-type" evidence="7">
    <location>
        <begin position="321"/>
        <end position="349"/>
    </location>
</feature>
<dbReference type="InterPro" id="IPR000571">
    <property type="entry name" value="Znf_CCCH"/>
</dbReference>
<dbReference type="PANTHER" id="PTHR33400">
    <property type="entry name" value="ZINC FINGER CCCH DOMAIN-CONTAINING PROTEIN 6-RELATED"/>
    <property type="match status" value="1"/>
</dbReference>
<keyword evidence="4" id="KW-0238">DNA-binding</keyword>
<evidence type="ECO:0000259" key="7">
    <source>
        <dbReference type="PROSITE" id="PS50103"/>
    </source>
</evidence>
<evidence type="ECO:0000256" key="2">
    <source>
        <dbReference type="ARBA" id="ARBA00022771"/>
    </source>
</evidence>
<dbReference type="OMA" id="IYPLESH"/>
<sequence length="370" mass="40685">MSASPSTTDKYDVLPPGFGGKHLHNQSKAEHISPIKWKCPSSFVLRDSWLVAAGEESTEKNDQKQRELNELEAFYPSIYAIPPNPFVSVDAEKESYDDSITPLIPIEEEESVEHVNNDIEESHSLQHYVPSTSSLLNLQSGENSVLALSYPGADFVAATAIVAAIMKSNEQESMIDADSLLNMVNDPIIIEKIIDQYRTASSDTTSTPSNDASIPKPDTSSTPLPSPTLAIEASESTSTTTTVSLLTSALHEPATPPPPPPPPVSFSVHSQPSAEKDVKHGKSLVRKHDTDKPDVKDSGTRICRDSRLPSKKAIESRKVKSKDQIRCKFFKTSKGCRKGSDCLYQHDESVQREADNAKRSKVKKEVTWRM</sequence>
<evidence type="ECO:0000256" key="4">
    <source>
        <dbReference type="ARBA" id="ARBA00023125"/>
    </source>
</evidence>
<name>A0A151TIM6_CAJCA</name>